<dbReference type="EMBL" id="CP001016">
    <property type="protein sequence ID" value="ACB94042.1"/>
    <property type="molecule type" value="Genomic_DNA"/>
</dbReference>
<dbReference type="Gene3D" id="3.40.640.10">
    <property type="entry name" value="Type I PLP-dependent aspartate aminotransferase-like (Major domain)"/>
    <property type="match status" value="1"/>
</dbReference>
<dbReference type="NCBIfam" id="TIGR01140">
    <property type="entry name" value="L_thr_O3P_dcar"/>
    <property type="match status" value="1"/>
</dbReference>
<evidence type="ECO:0000256" key="4">
    <source>
        <dbReference type="ARBA" id="ARBA00012285"/>
    </source>
</evidence>
<evidence type="ECO:0000256" key="6">
    <source>
        <dbReference type="ARBA" id="ARBA00022898"/>
    </source>
</evidence>
<name>B2IE18_BEII9</name>
<reference evidence="11 12" key="2">
    <citation type="journal article" date="2010" name="J. Bacteriol.">
        <title>Complete genome sequence of Beijerinckia indica subsp. indica.</title>
        <authorList>
            <person name="Tamas I."/>
            <person name="Dedysh S.N."/>
            <person name="Liesack W."/>
            <person name="Stott M.B."/>
            <person name="Alam M."/>
            <person name="Murrell J.C."/>
            <person name="Dunfield P.F."/>
        </authorList>
    </citation>
    <scope>NUCLEOTIDE SEQUENCE [LARGE SCALE GENOMIC DNA]</scope>
    <source>
        <strain evidence="12">ATCC 9039 / DSM 1715 / NCIMB 8712</strain>
    </source>
</reference>
<reference evidence="12" key="1">
    <citation type="submission" date="2008-03" db="EMBL/GenBank/DDBJ databases">
        <title>Complete sequence of chromosome of Beijerinckia indica subsp. indica ATCC 9039.</title>
        <authorList>
            <consortium name="US DOE Joint Genome Institute"/>
            <person name="Copeland A."/>
            <person name="Lucas S."/>
            <person name="Lapidus A."/>
            <person name="Glavina del Rio T."/>
            <person name="Dalin E."/>
            <person name="Tice H."/>
            <person name="Bruce D."/>
            <person name="Goodwin L."/>
            <person name="Pitluck S."/>
            <person name="LaButti K."/>
            <person name="Schmutz J."/>
            <person name="Larimer F."/>
            <person name="Land M."/>
            <person name="Hauser L."/>
            <person name="Kyrpides N."/>
            <person name="Mikhailova N."/>
            <person name="Dunfield P.F."/>
            <person name="Dedysh S.N."/>
            <person name="Liesack W."/>
            <person name="Saw J.H."/>
            <person name="Alam M."/>
            <person name="Chen Y."/>
            <person name="Murrell J.C."/>
            <person name="Richardson P."/>
        </authorList>
    </citation>
    <scope>NUCLEOTIDE SEQUENCE [LARGE SCALE GENOMIC DNA]</scope>
    <source>
        <strain evidence="12">ATCC 9039 / DSM 1715 / NCIMB 8712</strain>
    </source>
</reference>
<evidence type="ECO:0000256" key="7">
    <source>
        <dbReference type="ARBA" id="ARBA00023239"/>
    </source>
</evidence>
<dbReference type="KEGG" id="bid:Bind_0389"/>
<evidence type="ECO:0000256" key="5">
    <source>
        <dbReference type="ARBA" id="ARBA00022573"/>
    </source>
</evidence>
<dbReference type="InterPro" id="IPR004839">
    <property type="entry name" value="Aminotransferase_I/II_large"/>
</dbReference>
<dbReference type="Proteomes" id="UP000001695">
    <property type="component" value="Chromosome"/>
</dbReference>
<keyword evidence="6" id="KW-0663">Pyridoxal phosphate</keyword>
<dbReference type="InterPro" id="IPR005860">
    <property type="entry name" value="CobD"/>
</dbReference>
<evidence type="ECO:0000256" key="1">
    <source>
        <dbReference type="ARBA" id="ARBA00001933"/>
    </source>
</evidence>
<evidence type="ECO:0000313" key="12">
    <source>
        <dbReference type="Proteomes" id="UP000001695"/>
    </source>
</evidence>
<dbReference type="RefSeq" id="WP_012383400.1">
    <property type="nucleotide sequence ID" value="NC_010581.1"/>
</dbReference>
<evidence type="ECO:0000256" key="3">
    <source>
        <dbReference type="ARBA" id="ARBA00004953"/>
    </source>
</evidence>
<dbReference type="PANTHER" id="PTHR42885">
    <property type="entry name" value="HISTIDINOL-PHOSPHATE AMINOTRANSFERASE-RELATED"/>
    <property type="match status" value="1"/>
</dbReference>
<dbReference type="HOGENOM" id="CLU_017584_3_4_5"/>
<evidence type="ECO:0000256" key="9">
    <source>
        <dbReference type="ARBA" id="ARBA00048531"/>
    </source>
</evidence>
<gene>
    <name evidence="11" type="ordered locus">Bind_0389</name>
</gene>
<dbReference type="eggNOG" id="COG0079">
    <property type="taxonomic scope" value="Bacteria"/>
</dbReference>
<dbReference type="AlphaFoldDB" id="B2IE18"/>
<proteinExistence type="predicted"/>
<comment type="cofactor">
    <cofactor evidence="1">
        <name>pyridoxal 5'-phosphate</name>
        <dbReference type="ChEBI" id="CHEBI:597326"/>
    </cofactor>
</comment>
<dbReference type="GO" id="GO:0009236">
    <property type="term" value="P:cobalamin biosynthetic process"/>
    <property type="evidence" value="ECO:0007669"/>
    <property type="project" value="UniProtKB-UniPathway"/>
</dbReference>
<dbReference type="STRING" id="395963.Bind_0389"/>
<dbReference type="Gene3D" id="3.90.1150.10">
    <property type="entry name" value="Aspartate Aminotransferase, domain 1"/>
    <property type="match status" value="1"/>
</dbReference>
<organism evidence="11 12">
    <name type="scientific">Beijerinckia indica subsp. indica (strain ATCC 9039 / DSM 1715 / NCIMB 8712)</name>
    <dbReference type="NCBI Taxonomy" id="395963"/>
    <lineage>
        <taxon>Bacteria</taxon>
        <taxon>Pseudomonadati</taxon>
        <taxon>Pseudomonadota</taxon>
        <taxon>Alphaproteobacteria</taxon>
        <taxon>Hyphomicrobiales</taxon>
        <taxon>Beijerinckiaceae</taxon>
        <taxon>Beijerinckia</taxon>
    </lineage>
</organism>
<dbReference type="GO" id="GO:0048472">
    <property type="term" value="F:threonine-phosphate decarboxylase activity"/>
    <property type="evidence" value="ECO:0007669"/>
    <property type="project" value="UniProtKB-EC"/>
</dbReference>
<dbReference type="Pfam" id="PF00155">
    <property type="entry name" value="Aminotran_1_2"/>
    <property type="match status" value="1"/>
</dbReference>
<dbReference type="CDD" id="cd00609">
    <property type="entry name" value="AAT_like"/>
    <property type="match status" value="1"/>
</dbReference>
<dbReference type="GO" id="GO:0030170">
    <property type="term" value="F:pyridoxal phosphate binding"/>
    <property type="evidence" value="ECO:0007669"/>
    <property type="project" value="InterPro"/>
</dbReference>
<evidence type="ECO:0000313" key="11">
    <source>
        <dbReference type="EMBL" id="ACB94042.1"/>
    </source>
</evidence>
<comment type="function">
    <text evidence="2">Decarboxylates L-threonine-O-3-phosphate to yield (R)-1-amino-2-propanol O-2-phosphate, the precursor for the linkage between the nucleotide loop and the corrin ring in cobalamin.</text>
</comment>
<dbReference type="InterPro" id="IPR015424">
    <property type="entry name" value="PyrdxlP-dep_Trfase"/>
</dbReference>
<keyword evidence="7" id="KW-0456">Lyase</keyword>
<dbReference type="InterPro" id="IPR004838">
    <property type="entry name" value="NHTrfase_class1_PyrdxlP-BS"/>
</dbReference>
<keyword evidence="12" id="KW-1185">Reference proteome</keyword>
<dbReference type="SUPFAM" id="SSF53383">
    <property type="entry name" value="PLP-dependent transferases"/>
    <property type="match status" value="1"/>
</dbReference>
<accession>B2IE18</accession>
<evidence type="ECO:0000259" key="10">
    <source>
        <dbReference type="Pfam" id="PF00155"/>
    </source>
</evidence>
<protein>
    <recommendedName>
        <fullName evidence="4">threonine-phosphate decarboxylase</fullName>
        <ecNumber evidence="4">4.1.1.81</ecNumber>
    </recommendedName>
    <alternativeName>
        <fullName evidence="8">L-threonine-O-3-phosphate decarboxylase</fullName>
    </alternativeName>
</protein>
<dbReference type="InterPro" id="IPR015421">
    <property type="entry name" value="PyrdxlP-dep_Trfase_major"/>
</dbReference>
<feature type="domain" description="Aminotransferase class I/classII large" evidence="10">
    <location>
        <begin position="52"/>
        <end position="331"/>
    </location>
</feature>
<keyword evidence="5" id="KW-0169">Cobalamin biosynthesis</keyword>
<comment type="pathway">
    <text evidence="3">Cofactor biosynthesis; adenosylcobalamin biosynthesis.</text>
</comment>
<dbReference type="EC" id="4.1.1.81" evidence="4"/>
<dbReference type="PANTHER" id="PTHR42885:SF1">
    <property type="entry name" value="THREONINE-PHOSPHATE DECARBOXYLASE"/>
    <property type="match status" value="1"/>
</dbReference>
<dbReference type="UniPathway" id="UPA00148"/>
<dbReference type="InterPro" id="IPR015422">
    <property type="entry name" value="PyrdxlP-dep_Trfase_small"/>
</dbReference>
<comment type="catalytic activity">
    <reaction evidence="9">
        <text>O-phospho-L-threonine + H(+) = (R)-1-aminopropan-2-yl phosphate + CO2</text>
        <dbReference type="Rhea" id="RHEA:11492"/>
        <dbReference type="ChEBI" id="CHEBI:15378"/>
        <dbReference type="ChEBI" id="CHEBI:16526"/>
        <dbReference type="ChEBI" id="CHEBI:58563"/>
        <dbReference type="ChEBI" id="CHEBI:58675"/>
        <dbReference type="EC" id="4.1.1.81"/>
    </reaction>
</comment>
<evidence type="ECO:0000256" key="8">
    <source>
        <dbReference type="ARBA" id="ARBA00029996"/>
    </source>
</evidence>
<evidence type="ECO:0000256" key="2">
    <source>
        <dbReference type="ARBA" id="ARBA00003444"/>
    </source>
</evidence>
<dbReference type="PROSITE" id="PS00105">
    <property type="entry name" value="AA_TRANSFER_CLASS_1"/>
    <property type="match status" value="1"/>
</dbReference>
<sequence length="336" mass="36107">MAVCGHGGNLALAAELFPGAPQPWLDLSTGLNPFAYPFQMPDEHSFTRLPDLPEALEACAARAYEAPPPIQIVAAPGSQALIQALPRLHRLDGKPSPRIGILGMTYAEHALNWRAVGARVQEDMDLDALATMDVAIVVNPNNPDGRLLPPAALLDLAARLSKHGGLLIVDEAFMDFEAPETHFVPVMPENGVLVLRSFGKAYGLGGLRLGFALTGPKLAADLRAWFGPWAVSGPAIAIGRQALGDSLWLVEARKRLETMGTALDRLLCEAGFAVLGGTRLYRLVTHEKAAAWFARLGEAGIFVRRFAERPLWLRFGIPGDAPALSRLAEALKVGIR</sequence>